<feature type="domain" description="Histone-binding protein RBBP4-like N-terminal" evidence="4">
    <location>
        <begin position="20"/>
        <end position="67"/>
    </location>
</feature>
<evidence type="ECO:0000259" key="4">
    <source>
        <dbReference type="Pfam" id="PF12265"/>
    </source>
</evidence>
<proteinExistence type="predicted"/>
<protein>
    <recommendedName>
        <fullName evidence="4">Histone-binding protein RBBP4-like N-terminal domain-containing protein</fullName>
    </recommendedName>
</protein>
<sequence>MSKPRFKPAKVDEKDTIAAEEKIWRENAPYLYTHLFTHPLPRRSLTAEWMPTWPGSDRQHLIVGSNAIPGSSSSSSSTRTQQQQQHYPDFARLETRVSPNLEYLAVHARDRRRGNRMTMLVWRVSDGQLIADMAPSNDTAIAWCNVLTWAPDNNIIATSYVQHGPPVMDPAGRYGQQQQLSGFVRVWNVVDSTVRRLNLKIPHRAASLCFSHGGILAMGGFDGSITLVNIHTNEVLSRTLACKGIVHRICFSPDGSALLSTGSGGADRFDPGNRGSELKCWKIPEEHTFAHALKLVSGALAPHLAPPGLHTLVASFLW</sequence>
<keyword evidence="2" id="KW-0677">Repeat</keyword>
<dbReference type="AlphaFoldDB" id="A0A7S2U492"/>
<organism evidence="5">
    <name type="scientific">Lotharella oceanica</name>
    <dbReference type="NCBI Taxonomy" id="641309"/>
    <lineage>
        <taxon>Eukaryota</taxon>
        <taxon>Sar</taxon>
        <taxon>Rhizaria</taxon>
        <taxon>Cercozoa</taxon>
        <taxon>Chlorarachniophyceae</taxon>
        <taxon>Lotharella</taxon>
    </lineage>
</organism>
<dbReference type="InterPro" id="IPR015943">
    <property type="entry name" value="WD40/YVTN_repeat-like_dom_sf"/>
</dbReference>
<evidence type="ECO:0000256" key="1">
    <source>
        <dbReference type="ARBA" id="ARBA00022574"/>
    </source>
</evidence>
<dbReference type="InterPro" id="IPR011044">
    <property type="entry name" value="Quino_amine_DH_bsu"/>
</dbReference>
<name>A0A7S2U492_9EUKA</name>
<accession>A0A7S2U492</accession>
<evidence type="ECO:0000256" key="2">
    <source>
        <dbReference type="ARBA" id="ARBA00022737"/>
    </source>
</evidence>
<dbReference type="EMBL" id="HBHP01037339">
    <property type="protein sequence ID" value="CAD9778939.1"/>
    <property type="molecule type" value="Transcribed_RNA"/>
</dbReference>
<reference evidence="5" key="1">
    <citation type="submission" date="2021-01" db="EMBL/GenBank/DDBJ databases">
        <authorList>
            <person name="Corre E."/>
            <person name="Pelletier E."/>
            <person name="Niang G."/>
            <person name="Scheremetjew M."/>
            <person name="Finn R."/>
            <person name="Kale V."/>
            <person name="Holt S."/>
            <person name="Cochrane G."/>
            <person name="Meng A."/>
            <person name="Brown T."/>
            <person name="Cohen L."/>
        </authorList>
    </citation>
    <scope>NUCLEOTIDE SEQUENCE</scope>
    <source>
        <strain evidence="5">CCMP622</strain>
    </source>
</reference>
<feature type="region of interest" description="Disordered" evidence="3">
    <location>
        <begin position="60"/>
        <end position="91"/>
    </location>
</feature>
<dbReference type="Pfam" id="PF12265">
    <property type="entry name" value="CAF1C_H4-bd"/>
    <property type="match status" value="1"/>
</dbReference>
<dbReference type="InterPro" id="IPR022052">
    <property type="entry name" value="Histone-bd_RBBP4-like_N"/>
</dbReference>
<evidence type="ECO:0000313" key="5">
    <source>
        <dbReference type="EMBL" id="CAD9778939.1"/>
    </source>
</evidence>
<evidence type="ECO:0000256" key="3">
    <source>
        <dbReference type="SAM" id="MobiDB-lite"/>
    </source>
</evidence>
<keyword evidence="1" id="KW-0853">WD repeat</keyword>
<dbReference type="SUPFAM" id="SSF50969">
    <property type="entry name" value="YVTN repeat-like/Quinoprotein amine dehydrogenase"/>
    <property type="match status" value="1"/>
</dbReference>
<dbReference type="Gene3D" id="2.130.10.10">
    <property type="entry name" value="YVTN repeat-like/Quinoprotein amine dehydrogenase"/>
    <property type="match status" value="1"/>
</dbReference>
<feature type="compositionally biased region" description="Low complexity" evidence="3">
    <location>
        <begin position="71"/>
        <end position="85"/>
    </location>
</feature>
<gene>
    <name evidence="5" type="ORF">LSP00402_LOCUS22955</name>
</gene>